<reference evidence="5 6" key="1">
    <citation type="submission" date="2019-02" db="EMBL/GenBank/DDBJ databases">
        <title>Deep-cultivation of Planctomycetes and their phenomic and genomic characterization uncovers novel biology.</title>
        <authorList>
            <person name="Wiegand S."/>
            <person name="Jogler M."/>
            <person name="Boedeker C."/>
            <person name="Pinto D."/>
            <person name="Vollmers J."/>
            <person name="Rivas-Marin E."/>
            <person name="Kohn T."/>
            <person name="Peeters S.H."/>
            <person name="Heuer A."/>
            <person name="Rast P."/>
            <person name="Oberbeckmann S."/>
            <person name="Bunk B."/>
            <person name="Jeske O."/>
            <person name="Meyerdierks A."/>
            <person name="Storesund J.E."/>
            <person name="Kallscheuer N."/>
            <person name="Luecker S."/>
            <person name="Lage O.M."/>
            <person name="Pohl T."/>
            <person name="Merkel B.J."/>
            <person name="Hornburger P."/>
            <person name="Mueller R.-W."/>
            <person name="Bruemmer F."/>
            <person name="Labrenz M."/>
            <person name="Spormann A.M."/>
            <person name="Op den Camp H."/>
            <person name="Overmann J."/>
            <person name="Amann R."/>
            <person name="Jetten M.S.M."/>
            <person name="Mascher T."/>
            <person name="Medema M.H."/>
            <person name="Devos D.P."/>
            <person name="Kaster A.-K."/>
            <person name="Ovreas L."/>
            <person name="Rohde M."/>
            <person name="Galperin M.Y."/>
            <person name="Jogler C."/>
        </authorList>
    </citation>
    <scope>NUCLEOTIDE SEQUENCE [LARGE SCALE GENOMIC DNA]</scope>
    <source>
        <strain evidence="5 6">Pan44</strain>
    </source>
</reference>
<dbReference type="RefSeq" id="WP_145031555.1">
    <property type="nucleotide sequence ID" value="NZ_CP036271.1"/>
</dbReference>
<dbReference type="Proteomes" id="UP000315700">
    <property type="component" value="Chromosome"/>
</dbReference>
<feature type="domain" description="N-acetyltransferase" evidence="4">
    <location>
        <begin position="5"/>
        <end position="158"/>
    </location>
</feature>
<keyword evidence="2 5" id="KW-0808">Transferase</keyword>
<dbReference type="KEGG" id="ccos:Pan44_36490"/>
<dbReference type="Gene3D" id="3.40.630.30">
    <property type="match status" value="1"/>
</dbReference>
<keyword evidence="6" id="KW-1185">Reference proteome</keyword>
<dbReference type="CDD" id="cd04301">
    <property type="entry name" value="NAT_SF"/>
    <property type="match status" value="1"/>
</dbReference>
<dbReference type="SUPFAM" id="SSF55729">
    <property type="entry name" value="Acyl-CoA N-acyltransferases (Nat)"/>
    <property type="match status" value="1"/>
</dbReference>
<dbReference type="FunFam" id="3.40.630.30:FF:000064">
    <property type="entry name" value="GNAT family acetyltransferase"/>
    <property type="match status" value="1"/>
</dbReference>
<dbReference type="GO" id="GO:0008080">
    <property type="term" value="F:N-acetyltransferase activity"/>
    <property type="evidence" value="ECO:0007669"/>
    <property type="project" value="UniProtKB-ARBA"/>
</dbReference>
<keyword evidence="3" id="KW-0012">Acyltransferase</keyword>
<evidence type="ECO:0000256" key="3">
    <source>
        <dbReference type="ARBA" id="ARBA00023315"/>
    </source>
</evidence>
<proteinExistence type="inferred from homology"/>
<protein>
    <submittedName>
        <fullName evidence="5">Acetyltransferase (GNAT) family protein</fullName>
    </submittedName>
</protein>
<sequence>MSSSITIRPALQSDLPEILRLVRGLARFEKLEDQFVATTDDFEKALFGKTRSAEIWLGERDGTAIGYVTLFQTFSTFLGKPGLYLEDLYIEEEHRGQGFGSQLFEHVVKLAQERGCGRLEWSALDWNERAITFYKARGARMLDDWRLFRLDGAALAKS</sequence>
<accession>A0A517SHJ9</accession>
<evidence type="ECO:0000313" key="5">
    <source>
        <dbReference type="EMBL" id="QDT55603.1"/>
    </source>
</evidence>
<dbReference type="PROSITE" id="PS51186">
    <property type="entry name" value="GNAT"/>
    <property type="match status" value="1"/>
</dbReference>
<dbReference type="OrthoDB" id="9792929at2"/>
<dbReference type="InterPro" id="IPR016181">
    <property type="entry name" value="Acyl_CoA_acyltransferase"/>
</dbReference>
<dbReference type="InterPro" id="IPR051016">
    <property type="entry name" value="Diverse_Substrate_AcTransf"/>
</dbReference>
<name>A0A517SHJ9_9PLAN</name>
<dbReference type="AlphaFoldDB" id="A0A517SHJ9"/>
<evidence type="ECO:0000256" key="1">
    <source>
        <dbReference type="ARBA" id="ARBA00008694"/>
    </source>
</evidence>
<dbReference type="EMBL" id="CP036271">
    <property type="protein sequence ID" value="QDT55603.1"/>
    <property type="molecule type" value="Genomic_DNA"/>
</dbReference>
<gene>
    <name evidence="5" type="ORF">Pan44_36490</name>
</gene>
<dbReference type="InterPro" id="IPR000182">
    <property type="entry name" value="GNAT_dom"/>
</dbReference>
<dbReference type="PANTHER" id="PTHR10545">
    <property type="entry name" value="DIAMINE N-ACETYLTRANSFERASE"/>
    <property type="match status" value="1"/>
</dbReference>
<comment type="similarity">
    <text evidence="1">Belongs to the acetyltransferase family.</text>
</comment>
<evidence type="ECO:0000256" key="2">
    <source>
        <dbReference type="ARBA" id="ARBA00022679"/>
    </source>
</evidence>
<organism evidence="5 6">
    <name type="scientific">Caulifigura coniformis</name>
    <dbReference type="NCBI Taxonomy" id="2527983"/>
    <lineage>
        <taxon>Bacteria</taxon>
        <taxon>Pseudomonadati</taxon>
        <taxon>Planctomycetota</taxon>
        <taxon>Planctomycetia</taxon>
        <taxon>Planctomycetales</taxon>
        <taxon>Planctomycetaceae</taxon>
        <taxon>Caulifigura</taxon>
    </lineage>
</organism>
<dbReference type="PANTHER" id="PTHR10545:SF29">
    <property type="entry name" value="GH14572P-RELATED"/>
    <property type="match status" value="1"/>
</dbReference>
<dbReference type="InParanoid" id="A0A517SHJ9"/>
<dbReference type="Pfam" id="PF00583">
    <property type="entry name" value="Acetyltransf_1"/>
    <property type="match status" value="1"/>
</dbReference>
<evidence type="ECO:0000313" key="6">
    <source>
        <dbReference type="Proteomes" id="UP000315700"/>
    </source>
</evidence>
<evidence type="ECO:0000259" key="4">
    <source>
        <dbReference type="PROSITE" id="PS51186"/>
    </source>
</evidence>